<dbReference type="Proteomes" id="UP001569151">
    <property type="component" value="Unassembled WGS sequence"/>
</dbReference>
<evidence type="ECO:0000313" key="7">
    <source>
        <dbReference type="EMBL" id="MEZ8211347.1"/>
    </source>
</evidence>
<evidence type="ECO:0000313" key="8">
    <source>
        <dbReference type="Proteomes" id="UP001569151"/>
    </source>
</evidence>
<dbReference type="RefSeq" id="WP_371720313.1">
    <property type="nucleotide sequence ID" value="NZ_JBGOOF010000049.1"/>
</dbReference>
<dbReference type="PANTHER" id="PTHR30250">
    <property type="entry name" value="PST FAMILY PREDICTED COLANIC ACID TRANSPORTER"/>
    <property type="match status" value="1"/>
</dbReference>
<feature type="transmembrane region" description="Helical" evidence="6">
    <location>
        <begin position="205"/>
        <end position="222"/>
    </location>
</feature>
<keyword evidence="8" id="KW-1185">Reference proteome</keyword>
<feature type="transmembrane region" description="Helical" evidence="6">
    <location>
        <begin position="164"/>
        <end position="185"/>
    </location>
</feature>
<dbReference type="Pfam" id="PF01943">
    <property type="entry name" value="Polysacc_synt"/>
    <property type="match status" value="1"/>
</dbReference>
<feature type="transmembrane region" description="Helical" evidence="6">
    <location>
        <begin position="137"/>
        <end position="158"/>
    </location>
</feature>
<feature type="transmembrane region" description="Helical" evidence="6">
    <location>
        <begin position="323"/>
        <end position="347"/>
    </location>
</feature>
<feature type="transmembrane region" description="Helical" evidence="6">
    <location>
        <begin position="81"/>
        <end position="101"/>
    </location>
</feature>
<feature type="transmembrane region" description="Helical" evidence="6">
    <location>
        <begin position="35"/>
        <end position="52"/>
    </location>
</feature>
<sequence>MSWNHVIYLFLSIGGASLSFFKLGYLASLLDPIEFGQYSLVIISYIYIGYVGSMGSNEYMLKVGSAAQNNSQRITIRNISLSYSILGVIILSSILIIFSYIIDDVDLTNLITSMIILACCAQPYNIFESFYRSSQKIISFSLMLFCKSVLVLFFLYIFVESYGFYGAIISEACALLVISIVCFVVSYSEFKGSRVFDDIKNKIKVVISEGFPFCMATMLRNLSVSFERYIVSILFGMSSLGLYSFLMILYQGSVLGCGILMNALGPKLINLSHQKGSNRQFIKMVTMLFVIVILVSIVIYPVFYIITPIIIKSYFLPYYESNIISMLTDIYLLCVVSFLLFISDWILLSLSKEKLARNLTFLSLTFVAFTFIYGLYKGLELSTFIEIIVIIRFLMLVITSCFLYKYFVGERYR</sequence>
<accession>A0ABV4MP44</accession>
<evidence type="ECO:0000256" key="5">
    <source>
        <dbReference type="ARBA" id="ARBA00023136"/>
    </source>
</evidence>
<feature type="transmembrane region" description="Helical" evidence="6">
    <location>
        <begin position="107"/>
        <end position="125"/>
    </location>
</feature>
<keyword evidence="4 6" id="KW-1133">Transmembrane helix</keyword>
<dbReference type="InterPro" id="IPR050833">
    <property type="entry name" value="Poly_Biosynth_Transport"/>
</dbReference>
<feature type="transmembrane region" description="Helical" evidence="6">
    <location>
        <begin position="359"/>
        <end position="376"/>
    </location>
</feature>
<dbReference type="EMBL" id="JBGOOS010000051">
    <property type="protein sequence ID" value="MEZ8211347.1"/>
    <property type="molecule type" value="Genomic_DNA"/>
</dbReference>
<evidence type="ECO:0000256" key="1">
    <source>
        <dbReference type="ARBA" id="ARBA00004651"/>
    </source>
</evidence>
<comment type="caution">
    <text evidence="7">The sequence shown here is derived from an EMBL/GenBank/DDBJ whole genome shotgun (WGS) entry which is preliminary data.</text>
</comment>
<protein>
    <submittedName>
        <fullName evidence="7">Oligosaccharide flippase family protein</fullName>
    </submittedName>
</protein>
<reference evidence="7 8" key="1">
    <citation type="submission" date="2024-06" db="EMBL/GenBank/DDBJ databases">
        <authorList>
            <person name="Steensen K."/>
            <person name="Seneca J."/>
            <person name="Bartlau N."/>
            <person name="Yu A.X."/>
            <person name="Polz M.F."/>
        </authorList>
    </citation>
    <scope>NUCLEOTIDE SEQUENCE [LARGE SCALE GENOMIC DNA]</scope>
    <source>
        <strain evidence="7 8">1F146</strain>
    </source>
</reference>
<evidence type="ECO:0000256" key="6">
    <source>
        <dbReference type="SAM" id="Phobius"/>
    </source>
</evidence>
<organism evidence="7 8">
    <name type="scientific">Vibrio bivalvicida</name>
    <dbReference type="NCBI Taxonomy" id="1276888"/>
    <lineage>
        <taxon>Bacteria</taxon>
        <taxon>Pseudomonadati</taxon>
        <taxon>Pseudomonadota</taxon>
        <taxon>Gammaproteobacteria</taxon>
        <taxon>Vibrionales</taxon>
        <taxon>Vibrionaceae</taxon>
        <taxon>Vibrio</taxon>
        <taxon>Vibrio oreintalis group</taxon>
    </lineage>
</organism>
<feature type="transmembrane region" description="Helical" evidence="6">
    <location>
        <begin position="7"/>
        <end position="29"/>
    </location>
</feature>
<keyword evidence="2" id="KW-1003">Cell membrane</keyword>
<evidence type="ECO:0000256" key="3">
    <source>
        <dbReference type="ARBA" id="ARBA00022692"/>
    </source>
</evidence>
<comment type="subcellular location">
    <subcellularLocation>
        <location evidence="1">Cell membrane</location>
        <topology evidence="1">Multi-pass membrane protein</topology>
    </subcellularLocation>
</comment>
<name>A0ABV4MP44_9VIBR</name>
<feature type="transmembrane region" description="Helical" evidence="6">
    <location>
        <begin position="285"/>
        <end position="311"/>
    </location>
</feature>
<keyword evidence="5 6" id="KW-0472">Membrane</keyword>
<evidence type="ECO:0000256" key="4">
    <source>
        <dbReference type="ARBA" id="ARBA00022989"/>
    </source>
</evidence>
<evidence type="ECO:0000256" key="2">
    <source>
        <dbReference type="ARBA" id="ARBA00022475"/>
    </source>
</evidence>
<proteinExistence type="predicted"/>
<dbReference type="PANTHER" id="PTHR30250:SF11">
    <property type="entry name" value="O-ANTIGEN TRANSPORTER-RELATED"/>
    <property type="match status" value="1"/>
</dbReference>
<dbReference type="InterPro" id="IPR002797">
    <property type="entry name" value="Polysacc_synth"/>
</dbReference>
<gene>
    <name evidence="7" type="ORF">ACED39_21505</name>
</gene>
<feature type="transmembrane region" description="Helical" evidence="6">
    <location>
        <begin position="382"/>
        <end position="404"/>
    </location>
</feature>
<keyword evidence="3 6" id="KW-0812">Transmembrane</keyword>
<feature type="transmembrane region" description="Helical" evidence="6">
    <location>
        <begin position="242"/>
        <end position="264"/>
    </location>
</feature>